<evidence type="ECO:0000313" key="2">
    <source>
        <dbReference type="Proteomes" id="UP000033140"/>
    </source>
</evidence>
<gene>
    <name evidence="1" type="ORF">G7K_3621-t1</name>
</gene>
<keyword evidence="2" id="KW-1185">Reference proteome</keyword>
<accession>A0A0E9NIH2</accession>
<reference evidence="1 2" key="3">
    <citation type="journal article" date="2015" name="Genome Announc.">
        <title>Draft Genome Sequence of the Archiascomycetous Yeast Saitoella complicata.</title>
        <authorList>
            <person name="Yamauchi K."/>
            <person name="Kondo S."/>
            <person name="Hamamoto M."/>
            <person name="Takahashi Y."/>
            <person name="Ogura Y."/>
            <person name="Hayashi T."/>
            <person name="Nishida H."/>
        </authorList>
    </citation>
    <scope>NUCLEOTIDE SEQUENCE [LARGE SCALE GENOMIC DNA]</scope>
    <source>
        <strain evidence="1 2">NRRL Y-17804</strain>
    </source>
</reference>
<dbReference type="AlphaFoldDB" id="A0A0E9NIH2"/>
<reference evidence="1 2" key="2">
    <citation type="journal article" date="2014" name="J. Gen. Appl. Microbiol.">
        <title>The early diverging ascomycetous budding yeast Saitoella complicata has three histone deacetylases belonging to the Clr6, Hos2, and Rpd3 lineages.</title>
        <authorList>
            <person name="Nishida H."/>
            <person name="Matsumoto T."/>
            <person name="Kondo S."/>
            <person name="Hamamoto M."/>
            <person name="Yoshikawa H."/>
        </authorList>
    </citation>
    <scope>NUCLEOTIDE SEQUENCE [LARGE SCALE GENOMIC DNA]</scope>
    <source>
        <strain evidence="1 2">NRRL Y-17804</strain>
    </source>
</reference>
<dbReference type="EMBL" id="BACD03000023">
    <property type="protein sequence ID" value="GAO49471.1"/>
    <property type="molecule type" value="Genomic_DNA"/>
</dbReference>
<evidence type="ECO:0000313" key="1">
    <source>
        <dbReference type="EMBL" id="GAO49471.1"/>
    </source>
</evidence>
<comment type="caution">
    <text evidence="1">The sequence shown here is derived from an EMBL/GenBank/DDBJ whole genome shotgun (WGS) entry which is preliminary data.</text>
</comment>
<name>A0A0E9NIH2_SAICN</name>
<sequence>MMTGTLTGGLLFIPLDNSISDGVGNDLPMHFWLILAFLGLQWSFLREAAAADFDSPITVRVSSGQRPYQTRLAFEHTHGLLRFSLVTNLFHPPRRASVFLLQTSSTPKSKILSSRSINLPSSFPVDLRQRHLPDSEPFLSELFEAKIRVSEFIRNLTLSVPSTYAALQIVFLFRLSSLSGRRLARGTFKISSRRLRERGSYVNSAGIMTYSYWYYHIRVQRVVP</sequence>
<protein>
    <submittedName>
        <fullName evidence="1">Uncharacterized protein</fullName>
    </submittedName>
</protein>
<dbReference type="Proteomes" id="UP000033140">
    <property type="component" value="Unassembled WGS sequence"/>
</dbReference>
<proteinExistence type="predicted"/>
<reference evidence="1 2" key="1">
    <citation type="journal article" date="2011" name="J. Gen. Appl. Microbiol.">
        <title>Draft genome sequencing of the enigmatic yeast Saitoella complicata.</title>
        <authorList>
            <person name="Nishida H."/>
            <person name="Hamamoto M."/>
            <person name="Sugiyama J."/>
        </authorList>
    </citation>
    <scope>NUCLEOTIDE SEQUENCE [LARGE SCALE GENOMIC DNA]</scope>
    <source>
        <strain evidence="1 2">NRRL Y-17804</strain>
    </source>
</reference>
<organism evidence="1 2">
    <name type="scientific">Saitoella complicata (strain BCRC 22490 / CBS 7301 / JCM 7358 / NBRC 10748 / NRRL Y-17804)</name>
    <dbReference type="NCBI Taxonomy" id="698492"/>
    <lineage>
        <taxon>Eukaryota</taxon>
        <taxon>Fungi</taxon>
        <taxon>Dikarya</taxon>
        <taxon>Ascomycota</taxon>
        <taxon>Taphrinomycotina</taxon>
        <taxon>Taphrinomycotina incertae sedis</taxon>
        <taxon>Saitoella</taxon>
    </lineage>
</organism>